<evidence type="ECO:0000259" key="2">
    <source>
        <dbReference type="Pfam" id="PF10545"/>
    </source>
</evidence>
<dbReference type="Proteomes" id="UP000478052">
    <property type="component" value="Unassembled WGS sequence"/>
</dbReference>
<dbReference type="EMBL" id="VUJU01014353">
    <property type="protein sequence ID" value="KAF0702268.1"/>
    <property type="molecule type" value="Genomic_DNA"/>
</dbReference>
<dbReference type="PANTHER" id="PTHR12243">
    <property type="entry name" value="MADF DOMAIN TRANSCRIPTION FACTOR"/>
    <property type="match status" value="1"/>
</dbReference>
<sequence>MTPLGSECKERWESLRSQYRKNENKQKTKSGQAASNISNWKYASQMHFLKQFMKDRSRVTSITTCDDSDEEKSDVSTNECEIQANNNEQTNENNNEENVVEDVAKEVTQKSSLKTPKLRKKITHTDTKESASTTLMKYLVQQKREEQSPHPIDTFFSLMATSVKKFNATDQHFVKTKLFSLVSDIEAKYIESQNRR</sequence>
<dbReference type="InterPro" id="IPR039353">
    <property type="entry name" value="TF_Adf1"/>
</dbReference>
<protein>
    <recommendedName>
        <fullName evidence="2">MADF domain-containing protein</fullName>
    </recommendedName>
</protein>
<dbReference type="InterPro" id="IPR006578">
    <property type="entry name" value="MADF-dom"/>
</dbReference>
<dbReference type="Pfam" id="PF10545">
    <property type="entry name" value="MADF_DNA_bdg"/>
    <property type="match status" value="1"/>
</dbReference>
<keyword evidence="4" id="KW-1185">Reference proteome</keyword>
<feature type="region of interest" description="Disordered" evidence="1">
    <location>
        <begin position="16"/>
        <end position="38"/>
    </location>
</feature>
<name>A0A6G0VP70_APHCR</name>
<feature type="non-terminal residue" evidence="3">
    <location>
        <position position="196"/>
    </location>
</feature>
<dbReference type="AlphaFoldDB" id="A0A6G0VP70"/>
<dbReference type="PANTHER" id="PTHR12243:SF67">
    <property type="entry name" value="COREPRESSOR OF PANGOLIN, ISOFORM A-RELATED"/>
    <property type="match status" value="1"/>
</dbReference>
<gene>
    <name evidence="3" type="ORF">FWK35_00034697</name>
</gene>
<proteinExistence type="predicted"/>
<evidence type="ECO:0000313" key="3">
    <source>
        <dbReference type="EMBL" id="KAF0702268.1"/>
    </source>
</evidence>
<feature type="compositionally biased region" description="Polar residues" evidence="1">
    <location>
        <begin position="29"/>
        <end position="38"/>
    </location>
</feature>
<dbReference type="OrthoDB" id="6615243at2759"/>
<feature type="compositionally biased region" description="Basic and acidic residues" evidence="1">
    <location>
        <begin position="16"/>
        <end position="26"/>
    </location>
</feature>
<organism evidence="3 4">
    <name type="scientific">Aphis craccivora</name>
    <name type="common">Cowpea aphid</name>
    <dbReference type="NCBI Taxonomy" id="307492"/>
    <lineage>
        <taxon>Eukaryota</taxon>
        <taxon>Metazoa</taxon>
        <taxon>Ecdysozoa</taxon>
        <taxon>Arthropoda</taxon>
        <taxon>Hexapoda</taxon>
        <taxon>Insecta</taxon>
        <taxon>Pterygota</taxon>
        <taxon>Neoptera</taxon>
        <taxon>Paraneoptera</taxon>
        <taxon>Hemiptera</taxon>
        <taxon>Sternorrhyncha</taxon>
        <taxon>Aphidomorpha</taxon>
        <taxon>Aphidoidea</taxon>
        <taxon>Aphididae</taxon>
        <taxon>Aphidini</taxon>
        <taxon>Aphis</taxon>
        <taxon>Aphis</taxon>
    </lineage>
</organism>
<reference evidence="3 4" key="1">
    <citation type="submission" date="2019-08" db="EMBL/GenBank/DDBJ databases">
        <title>Whole genome of Aphis craccivora.</title>
        <authorList>
            <person name="Voronova N.V."/>
            <person name="Shulinski R.S."/>
            <person name="Bandarenka Y.V."/>
            <person name="Zhorov D.G."/>
            <person name="Warner D."/>
        </authorList>
    </citation>
    <scope>NUCLEOTIDE SEQUENCE [LARGE SCALE GENOMIC DNA]</scope>
    <source>
        <strain evidence="3">180601</strain>
        <tissue evidence="3">Whole Body</tissue>
    </source>
</reference>
<comment type="caution">
    <text evidence="3">The sequence shown here is derived from an EMBL/GenBank/DDBJ whole genome shotgun (WGS) entry which is preliminary data.</text>
</comment>
<feature type="domain" description="MADF" evidence="2">
    <location>
        <begin position="7"/>
        <end position="49"/>
    </location>
</feature>
<accession>A0A6G0VP70</accession>
<evidence type="ECO:0000256" key="1">
    <source>
        <dbReference type="SAM" id="MobiDB-lite"/>
    </source>
</evidence>
<evidence type="ECO:0000313" key="4">
    <source>
        <dbReference type="Proteomes" id="UP000478052"/>
    </source>
</evidence>